<keyword evidence="4" id="KW-0272">Extracellular matrix</keyword>
<dbReference type="SMART" id="SM00369">
    <property type="entry name" value="LRR_TYP"/>
    <property type="match status" value="8"/>
</dbReference>
<dbReference type="GeneID" id="107113939"/>
<evidence type="ECO:0000313" key="13">
    <source>
        <dbReference type="Proteomes" id="UP000694871"/>
    </source>
</evidence>
<dbReference type="RefSeq" id="XP_015270835.1">
    <property type="nucleotide sequence ID" value="XM_015415349.1"/>
</dbReference>
<feature type="signal peptide" evidence="11">
    <location>
        <begin position="1"/>
        <end position="24"/>
    </location>
</feature>
<dbReference type="Gene3D" id="3.80.10.10">
    <property type="entry name" value="Ribonuclease Inhibitor"/>
    <property type="match status" value="2"/>
</dbReference>
<keyword evidence="9" id="KW-0325">Glycoprotein</keyword>
<dbReference type="PANTHER" id="PTHR45712">
    <property type="entry name" value="AGAP008170-PA"/>
    <property type="match status" value="1"/>
</dbReference>
<keyword evidence="6 11" id="KW-0732">Signal</keyword>
<evidence type="ECO:0000256" key="3">
    <source>
        <dbReference type="ARBA" id="ARBA00022525"/>
    </source>
</evidence>
<accession>A0ABM1KAU8</accession>
<dbReference type="InterPro" id="IPR001611">
    <property type="entry name" value="Leu-rich_rpt"/>
</dbReference>
<evidence type="ECO:0000256" key="2">
    <source>
        <dbReference type="ARBA" id="ARBA00005818"/>
    </source>
</evidence>
<keyword evidence="5" id="KW-0433">Leucine-rich repeat</keyword>
<proteinExistence type="inferred from homology"/>
<evidence type="ECO:0000256" key="6">
    <source>
        <dbReference type="ARBA" id="ARBA00022729"/>
    </source>
</evidence>
<evidence type="ECO:0000256" key="4">
    <source>
        <dbReference type="ARBA" id="ARBA00022530"/>
    </source>
</evidence>
<evidence type="ECO:0000256" key="1">
    <source>
        <dbReference type="ARBA" id="ARBA00004498"/>
    </source>
</evidence>
<dbReference type="SUPFAM" id="SSF52058">
    <property type="entry name" value="L domain-like"/>
    <property type="match status" value="1"/>
</dbReference>
<name>A0ABM1KAU8_GEKJA</name>
<dbReference type="InterPro" id="IPR000372">
    <property type="entry name" value="LRRNT"/>
</dbReference>
<dbReference type="Pfam" id="PF13855">
    <property type="entry name" value="LRR_8"/>
    <property type="match status" value="2"/>
</dbReference>
<sequence>MRQTMNVKLCSCILVVLLANIVWTRNIRPIYDQTSSYDWSFYSFECPQQCFCPPGFPSALYCDSRELKEIPIIPARIWYLYLQNNLIETIRGESFANATQLKWINLSNNKLTSNGIEKGVFARLKNLLYLFLEDNELEEVPAPLPASLEQLRLARNKITTIPGEVFSNLENLTMLDLHHNKLLDSTLSDATFQGLSNLIQLNIAQNSLTRMPPIVPPNVMQLFLDNNSIEAIPENYFNAMLKLLFLRLNNNKLTDEGLPAKVFNISSLLDLQLSNNELTKVPAIGIHLEHLHLDNNRINSINGTQICPIPVPGDHVYDMDLPRLRYLRLDGNEIKPPIPFDLMLCFRLLQAIVI</sequence>
<evidence type="ECO:0000259" key="12">
    <source>
        <dbReference type="SMART" id="SM00013"/>
    </source>
</evidence>
<dbReference type="InterPro" id="IPR032675">
    <property type="entry name" value="LRR_dom_sf"/>
</dbReference>
<dbReference type="Proteomes" id="UP000694871">
    <property type="component" value="Unplaced"/>
</dbReference>
<organism evidence="13 14">
    <name type="scientific">Gekko japonicus</name>
    <name type="common">Schlegel's Japanese gecko</name>
    <dbReference type="NCBI Taxonomy" id="146911"/>
    <lineage>
        <taxon>Eukaryota</taxon>
        <taxon>Metazoa</taxon>
        <taxon>Chordata</taxon>
        <taxon>Craniata</taxon>
        <taxon>Vertebrata</taxon>
        <taxon>Euteleostomi</taxon>
        <taxon>Lepidosauria</taxon>
        <taxon>Squamata</taxon>
        <taxon>Bifurcata</taxon>
        <taxon>Gekkota</taxon>
        <taxon>Gekkonidae</taxon>
        <taxon>Gekkoninae</taxon>
        <taxon>Gekko</taxon>
    </lineage>
</organism>
<evidence type="ECO:0000256" key="7">
    <source>
        <dbReference type="ARBA" id="ARBA00022737"/>
    </source>
</evidence>
<dbReference type="SMART" id="SM00364">
    <property type="entry name" value="LRR_BAC"/>
    <property type="match status" value="5"/>
</dbReference>
<evidence type="ECO:0000256" key="8">
    <source>
        <dbReference type="ARBA" id="ARBA00023157"/>
    </source>
</evidence>
<keyword evidence="7" id="KW-0677">Repeat</keyword>
<keyword evidence="3" id="KW-0964">Secreted</keyword>
<dbReference type="SMART" id="SM00013">
    <property type="entry name" value="LRRNT"/>
    <property type="match status" value="1"/>
</dbReference>
<reference evidence="14" key="1">
    <citation type="submission" date="2025-08" db="UniProtKB">
        <authorList>
            <consortium name="RefSeq"/>
        </authorList>
    </citation>
    <scope>IDENTIFICATION</scope>
</reference>
<evidence type="ECO:0000256" key="5">
    <source>
        <dbReference type="ARBA" id="ARBA00022614"/>
    </source>
</evidence>
<gene>
    <name evidence="14" type="primary">KERA</name>
</gene>
<keyword evidence="13" id="KW-1185">Reference proteome</keyword>
<dbReference type="InterPro" id="IPR003591">
    <property type="entry name" value="Leu-rich_rpt_typical-subtyp"/>
</dbReference>
<evidence type="ECO:0000313" key="14">
    <source>
        <dbReference type="RefSeq" id="XP_015270835.1"/>
    </source>
</evidence>
<dbReference type="InterPro" id="IPR050333">
    <property type="entry name" value="SLRP"/>
</dbReference>
<keyword evidence="8" id="KW-1015">Disulfide bond</keyword>
<protein>
    <recommendedName>
        <fullName evidence="10">Keratocan</fullName>
    </recommendedName>
</protein>
<dbReference type="PROSITE" id="PS51450">
    <property type="entry name" value="LRR"/>
    <property type="match status" value="2"/>
</dbReference>
<evidence type="ECO:0000256" key="9">
    <source>
        <dbReference type="ARBA" id="ARBA00023180"/>
    </source>
</evidence>
<feature type="chain" id="PRO_5045746479" description="Keratocan" evidence="11">
    <location>
        <begin position="25"/>
        <end position="354"/>
    </location>
</feature>
<comment type="subcellular location">
    <subcellularLocation>
        <location evidence="1">Secreted</location>
        <location evidence="1">Extracellular space</location>
        <location evidence="1">Extracellular matrix</location>
    </subcellularLocation>
</comment>
<dbReference type="PANTHER" id="PTHR45712:SF13">
    <property type="entry name" value="KERATOCAN"/>
    <property type="match status" value="1"/>
</dbReference>
<evidence type="ECO:0000256" key="10">
    <source>
        <dbReference type="ARBA" id="ARBA00041182"/>
    </source>
</evidence>
<comment type="similarity">
    <text evidence="2">Belongs to the small leucine-rich proteoglycan (SLRP) family. SLRP class II subfamily.</text>
</comment>
<feature type="domain" description="LRRNT" evidence="12">
    <location>
        <begin position="45"/>
        <end position="79"/>
    </location>
</feature>
<dbReference type="Pfam" id="PF01462">
    <property type="entry name" value="LRRNT"/>
    <property type="match status" value="1"/>
</dbReference>
<evidence type="ECO:0000256" key="11">
    <source>
        <dbReference type="SAM" id="SignalP"/>
    </source>
</evidence>